<dbReference type="RefSeq" id="WP_044104453.1">
    <property type="nucleotide sequence ID" value="NZ_MLIA01000009.1"/>
</dbReference>
<dbReference type="AlphaFoldDB" id="A0AB73MW02"/>
<protein>
    <recommendedName>
        <fullName evidence="3">XRE family transcriptional regulator</fullName>
    </recommendedName>
</protein>
<proteinExistence type="predicted"/>
<comment type="caution">
    <text evidence="1">The sequence shown here is derived from an EMBL/GenBank/DDBJ whole genome shotgun (WGS) entry which is preliminary data.</text>
</comment>
<dbReference type="Gene3D" id="1.10.260.40">
    <property type="entry name" value="lambda repressor-like DNA-binding domains"/>
    <property type="match status" value="1"/>
</dbReference>
<dbReference type="EMBL" id="MLHW01000001">
    <property type="protein sequence ID" value="OHT54785.1"/>
    <property type="molecule type" value="Genomic_DNA"/>
</dbReference>
<dbReference type="InterPro" id="IPR010982">
    <property type="entry name" value="Lambda_DNA-bd_dom_sf"/>
</dbReference>
<evidence type="ECO:0000313" key="2">
    <source>
        <dbReference type="Proteomes" id="UP000180113"/>
    </source>
</evidence>
<accession>A0AB73MW02</accession>
<reference evidence="1 2" key="1">
    <citation type="submission" date="2016-10" db="EMBL/GenBank/DDBJ databases">
        <title>Evaluation of Human, Animal and Environmental Mycobacterium chelonae Isolates by Core Genome Phylogenomic Analysis, Targeted Gene Comparison, and Anti-microbial Susceptibility Patterns: A Tale of Mistaken Identities.</title>
        <authorList>
            <person name="Fogelson S.B."/>
            <person name="Camus A.C."/>
            <person name="Lorenz W."/>
            <person name="Vasireddy R."/>
            <person name="Vasireddy S."/>
            <person name="Smith T."/>
            <person name="Brown-Elliott B.A."/>
            <person name="Wallace R.J.Jr."/>
            <person name="Hasan N.A."/>
            <person name="Reischl U."/>
            <person name="Sanchez S."/>
        </authorList>
    </citation>
    <scope>NUCLEOTIDE SEQUENCE [LARGE SCALE GENOMIC DNA]</scope>
    <source>
        <strain evidence="1 2">42895</strain>
    </source>
</reference>
<name>A0AB73MW02_MYCCH</name>
<dbReference type="GO" id="GO:0003677">
    <property type="term" value="F:DNA binding"/>
    <property type="evidence" value="ECO:0007669"/>
    <property type="project" value="InterPro"/>
</dbReference>
<organism evidence="1 2">
    <name type="scientific">Mycobacteroides chelonae</name>
    <name type="common">Mycobacterium chelonae</name>
    <dbReference type="NCBI Taxonomy" id="1774"/>
    <lineage>
        <taxon>Bacteria</taxon>
        <taxon>Bacillati</taxon>
        <taxon>Actinomycetota</taxon>
        <taxon>Actinomycetes</taxon>
        <taxon>Mycobacteriales</taxon>
        <taxon>Mycobacteriaceae</taxon>
        <taxon>Mycobacteroides</taxon>
    </lineage>
</organism>
<dbReference type="Proteomes" id="UP000180113">
    <property type="component" value="Unassembled WGS sequence"/>
</dbReference>
<evidence type="ECO:0008006" key="3">
    <source>
        <dbReference type="Google" id="ProtNLM"/>
    </source>
</evidence>
<sequence>MVIGENVRRIRERDGITLSAVADGAVELGAKWNAAAVRRIEAGTFDVTVSAVVVLVYALTRATGRPVTTLDILDAEGPIAITDTDEVMTSDLLAILGGGAVEDRLALTDFDWPKWFDGAKEAMKGYPPGVKIGEVRKYRKAPTEQDVRLAKSFGLSAGALHAWAVREWGRGFFEERDNRAGPDANAQKKGIVARQLKAELKAAIDGDD</sequence>
<evidence type="ECO:0000313" key="1">
    <source>
        <dbReference type="EMBL" id="OHT54785.1"/>
    </source>
</evidence>
<gene>
    <name evidence="1" type="ORF">BKG62_00815</name>
</gene>